<evidence type="ECO:0000256" key="3">
    <source>
        <dbReference type="ARBA" id="ARBA00023163"/>
    </source>
</evidence>
<keyword evidence="1" id="KW-0805">Transcription regulation</keyword>
<dbReference type="SMART" id="SM00342">
    <property type="entry name" value="HTH_ARAC"/>
    <property type="match status" value="1"/>
</dbReference>
<keyword evidence="6" id="KW-1185">Reference proteome</keyword>
<evidence type="ECO:0000256" key="2">
    <source>
        <dbReference type="ARBA" id="ARBA00023125"/>
    </source>
</evidence>
<reference evidence="5" key="1">
    <citation type="submission" date="2023-10" db="EMBL/GenBank/DDBJ databases">
        <title>Genome sequence of Blautia coccoides DSM 935.</title>
        <authorList>
            <person name="Boeer T."/>
            <person name="Bengelsdorf F.R."/>
            <person name="Daniel R."/>
            <person name="Poehlein A."/>
        </authorList>
    </citation>
    <scope>NUCLEOTIDE SEQUENCE [LARGE SCALE GENOMIC DNA]</scope>
    <source>
        <strain evidence="5">DSM 935</strain>
    </source>
</reference>
<evidence type="ECO:0000313" key="5">
    <source>
        <dbReference type="EMBL" id="WPX73919.1"/>
    </source>
</evidence>
<dbReference type="Gene3D" id="1.10.10.60">
    <property type="entry name" value="Homeodomain-like"/>
    <property type="match status" value="2"/>
</dbReference>
<evidence type="ECO:0000256" key="1">
    <source>
        <dbReference type="ARBA" id="ARBA00023015"/>
    </source>
</evidence>
<sequence length="283" mass="33580">MNYTRSSFKIFIHEYSSPLHYHKYLEILYIMEGRVKVQVNSIDMIANPGSLFFINSKEDHKTDFMNDEKHKILCIQFDTDILYSLGGIAHEVKYISPILNKQVHFPTYLDARKEEGILEILNELLTEVQQKKVGYEMVLKADFYKLIAWYFRKAEECLKLEEGSHVLETEKDERLQVVFEYANKNYMKDIKTQDAADEVFLSYTYFCKLFKQHTKLTFMEYLNKVRLAEARKLLVDTNLSIGEIAARTGFKDQNYFTRIFKDTFQETPSKFRKSILLQKKIEK</sequence>
<accession>A0ABZ0UCX4</accession>
<dbReference type="PANTHER" id="PTHR43280">
    <property type="entry name" value="ARAC-FAMILY TRANSCRIPTIONAL REGULATOR"/>
    <property type="match status" value="1"/>
</dbReference>
<dbReference type="InterPro" id="IPR020449">
    <property type="entry name" value="Tscrpt_reg_AraC-type_HTH"/>
</dbReference>
<dbReference type="PROSITE" id="PS01124">
    <property type="entry name" value="HTH_ARAC_FAMILY_2"/>
    <property type="match status" value="1"/>
</dbReference>
<evidence type="ECO:0000313" key="6">
    <source>
        <dbReference type="Proteomes" id="UP001325248"/>
    </source>
</evidence>
<dbReference type="InterPro" id="IPR009057">
    <property type="entry name" value="Homeodomain-like_sf"/>
</dbReference>
<dbReference type="PROSITE" id="PS00041">
    <property type="entry name" value="HTH_ARAC_FAMILY_1"/>
    <property type="match status" value="1"/>
</dbReference>
<dbReference type="Pfam" id="PF07883">
    <property type="entry name" value="Cupin_2"/>
    <property type="match status" value="1"/>
</dbReference>
<organism evidence="5 6">
    <name type="scientific">Blautia producta</name>
    <dbReference type="NCBI Taxonomy" id="33035"/>
    <lineage>
        <taxon>Bacteria</taxon>
        <taxon>Bacillati</taxon>
        <taxon>Bacillota</taxon>
        <taxon>Clostridia</taxon>
        <taxon>Lachnospirales</taxon>
        <taxon>Lachnospiraceae</taxon>
        <taxon>Blautia</taxon>
    </lineage>
</organism>
<dbReference type="SUPFAM" id="SSF46689">
    <property type="entry name" value="Homeodomain-like"/>
    <property type="match status" value="2"/>
</dbReference>
<keyword evidence="2" id="KW-0238">DNA-binding</keyword>
<dbReference type="InterPro" id="IPR037923">
    <property type="entry name" value="HTH-like"/>
</dbReference>
<dbReference type="InterPro" id="IPR014710">
    <property type="entry name" value="RmlC-like_jellyroll"/>
</dbReference>
<dbReference type="Proteomes" id="UP001325248">
    <property type="component" value="Chromosome"/>
</dbReference>
<dbReference type="InterPro" id="IPR013096">
    <property type="entry name" value="Cupin_2"/>
</dbReference>
<dbReference type="InterPro" id="IPR018060">
    <property type="entry name" value="HTH_AraC"/>
</dbReference>
<dbReference type="PANTHER" id="PTHR43280:SF2">
    <property type="entry name" value="HTH-TYPE TRANSCRIPTIONAL REGULATOR EXSA"/>
    <property type="match status" value="1"/>
</dbReference>
<keyword evidence="3" id="KW-0804">Transcription</keyword>
<dbReference type="PRINTS" id="PR00032">
    <property type="entry name" value="HTHARAC"/>
</dbReference>
<dbReference type="EMBL" id="CP136422">
    <property type="protein sequence ID" value="WPX73919.1"/>
    <property type="molecule type" value="Genomic_DNA"/>
</dbReference>
<proteinExistence type="predicted"/>
<feature type="domain" description="HTH araC/xylS-type" evidence="4">
    <location>
        <begin position="176"/>
        <end position="274"/>
    </location>
</feature>
<dbReference type="InterPro" id="IPR018062">
    <property type="entry name" value="HTH_AraC-typ_CS"/>
</dbReference>
<dbReference type="Gene3D" id="2.60.120.10">
    <property type="entry name" value="Jelly Rolls"/>
    <property type="match status" value="1"/>
</dbReference>
<dbReference type="Pfam" id="PF12833">
    <property type="entry name" value="HTH_18"/>
    <property type="match status" value="1"/>
</dbReference>
<gene>
    <name evidence="5" type="primary">rhaS_15</name>
    <name evidence="5" type="ORF">BLCOC_22750</name>
</gene>
<dbReference type="SUPFAM" id="SSF51215">
    <property type="entry name" value="Regulatory protein AraC"/>
    <property type="match status" value="1"/>
</dbReference>
<evidence type="ECO:0000259" key="4">
    <source>
        <dbReference type="PROSITE" id="PS01124"/>
    </source>
</evidence>
<name>A0ABZ0UCX4_9FIRM</name>
<protein>
    <submittedName>
        <fullName evidence="5">HTH-type transcriptional activator RhaS</fullName>
    </submittedName>
</protein>